<keyword evidence="2" id="KW-1185">Reference proteome</keyword>
<dbReference type="AlphaFoldDB" id="A0A0J8VFX7"/>
<evidence type="ECO:0000313" key="2">
    <source>
        <dbReference type="Proteomes" id="UP000240481"/>
    </source>
</evidence>
<protein>
    <submittedName>
        <fullName evidence="1">Uncharacterized protein</fullName>
    </submittedName>
</protein>
<accession>A0A0J8VFX7</accession>
<dbReference type="EMBL" id="PYLZ01000001">
    <property type="protein sequence ID" value="PSW27222.1"/>
    <property type="molecule type" value="Genomic_DNA"/>
</dbReference>
<dbReference type="STRING" id="680026.AB733_00915"/>
<name>A0A0J8VFX7_9GAMM</name>
<organism evidence="1 2">
    <name type="scientific">Photobacterium swingsii</name>
    <dbReference type="NCBI Taxonomy" id="680026"/>
    <lineage>
        <taxon>Bacteria</taxon>
        <taxon>Pseudomonadati</taxon>
        <taxon>Pseudomonadota</taxon>
        <taxon>Gammaproteobacteria</taxon>
        <taxon>Vibrionales</taxon>
        <taxon>Vibrionaceae</taxon>
        <taxon>Photobacterium</taxon>
    </lineage>
</organism>
<evidence type="ECO:0000313" key="1">
    <source>
        <dbReference type="EMBL" id="PSW27222.1"/>
    </source>
</evidence>
<dbReference type="Proteomes" id="UP000240481">
    <property type="component" value="Unassembled WGS sequence"/>
</dbReference>
<sequence length="266" mass="31300">MLLTGCVLRLGYNTLGFWIPYYVSDYVSLDSAQEREFERNLDQALEVHRQKELPKIHRLISDLQEDLEKPLTFHQISDYHFKFTAVGQESSTIFIPTFSAMLKSLNAEQRTQFNQKIADDIEKIRQERAVLTTKQKIIKRSKGLQKTAKEWLGTLTNKQRNLLTELAGYQVEMEPTFFSIRENFLSDWKALMAEPQSDVFQQQLKVTVHQLLAFENPNAEKELIFYLNRRFDVMRRLNHSLSNKQRDHLQALLTDLRKDIALLIHE</sequence>
<reference evidence="1 2" key="1">
    <citation type="submission" date="2018-01" db="EMBL/GenBank/DDBJ databases">
        <title>Whole genome sequencing of Histamine producing bacteria.</title>
        <authorList>
            <person name="Butler K."/>
        </authorList>
    </citation>
    <scope>NUCLEOTIDE SEQUENCE [LARGE SCALE GENOMIC DNA]</scope>
    <source>
        <strain evidence="1 2">DSM 24669</strain>
    </source>
</reference>
<gene>
    <name evidence="1" type="ORF">C9I94_02820</name>
</gene>
<dbReference type="Pfam" id="PF19795">
    <property type="entry name" value="DUF6279"/>
    <property type="match status" value="1"/>
</dbReference>
<comment type="caution">
    <text evidence="1">The sequence shown here is derived from an EMBL/GenBank/DDBJ whole genome shotgun (WGS) entry which is preliminary data.</text>
</comment>
<proteinExistence type="predicted"/>
<dbReference type="OrthoDB" id="5918733at2"/>